<feature type="compositionally biased region" description="Basic residues" evidence="1">
    <location>
        <begin position="77"/>
        <end position="87"/>
    </location>
</feature>
<feature type="region of interest" description="Disordered" evidence="1">
    <location>
        <begin position="60"/>
        <end position="89"/>
    </location>
</feature>
<feature type="compositionally biased region" description="Basic and acidic residues" evidence="1">
    <location>
        <begin position="8"/>
        <end position="26"/>
    </location>
</feature>
<feature type="region of interest" description="Disordered" evidence="1">
    <location>
        <begin position="1"/>
        <end position="26"/>
    </location>
</feature>
<evidence type="ECO:0000313" key="2">
    <source>
        <dbReference type="EMBL" id="KAJ8383898.1"/>
    </source>
</evidence>
<dbReference type="Proteomes" id="UP001221898">
    <property type="component" value="Unassembled WGS sequence"/>
</dbReference>
<evidence type="ECO:0000256" key="1">
    <source>
        <dbReference type="SAM" id="MobiDB-lite"/>
    </source>
</evidence>
<reference evidence="2" key="1">
    <citation type="journal article" date="2023" name="Science">
        <title>Genome structures resolve the early diversification of teleost fishes.</title>
        <authorList>
            <person name="Parey E."/>
            <person name="Louis A."/>
            <person name="Montfort J."/>
            <person name="Bouchez O."/>
            <person name="Roques C."/>
            <person name="Iampietro C."/>
            <person name="Lluch J."/>
            <person name="Castinel A."/>
            <person name="Donnadieu C."/>
            <person name="Desvignes T."/>
            <person name="Floi Bucao C."/>
            <person name="Jouanno E."/>
            <person name="Wen M."/>
            <person name="Mejri S."/>
            <person name="Dirks R."/>
            <person name="Jansen H."/>
            <person name="Henkel C."/>
            <person name="Chen W.J."/>
            <person name="Zahm M."/>
            <person name="Cabau C."/>
            <person name="Klopp C."/>
            <person name="Thompson A.W."/>
            <person name="Robinson-Rechavi M."/>
            <person name="Braasch I."/>
            <person name="Lecointre G."/>
            <person name="Bobe J."/>
            <person name="Postlethwait J.H."/>
            <person name="Berthelot C."/>
            <person name="Roest Crollius H."/>
            <person name="Guiguen Y."/>
        </authorList>
    </citation>
    <scope>NUCLEOTIDE SEQUENCE</scope>
    <source>
        <strain evidence="2">NC1722</strain>
    </source>
</reference>
<proteinExistence type="predicted"/>
<comment type="caution">
    <text evidence="2">The sequence shown here is derived from an EMBL/GenBank/DDBJ whole genome shotgun (WGS) entry which is preliminary data.</text>
</comment>
<protein>
    <submittedName>
        <fullName evidence="2">Uncharacterized protein</fullName>
    </submittedName>
</protein>
<accession>A0AAD7RGT3</accession>
<keyword evidence="3" id="KW-1185">Reference proteome</keyword>
<dbReference type="AlphaFoldDB" id="A0AAD7RGT3"/>
<evidence type="ECO:0000313" key="3">
    <source>
        <dbReference type="Proteomes" id="UP001221898"/>
    </source>
</evidence>
<sequence length="107" mass="12342">MRFSRQWCHREGGRRENERETRRSARDFPPLLQSFVPATMTNWSWRSDAYQSLSLSPAPNAWSGASPNRVEIESRRSQKGAAHRKRRAADWDGTVPWSIVRSESGPT</sequence>
<organism evidence="2 3">
    <name type="scientific">Aldrovandia affinis</name>
    <dbReference type="NCBI Taxonomy" id="143900"/>
    <lineage>
        <taxon>Eukaryota</taxon>
        <taxon>Metazoa</taxon>
        <taxon>Chordata</taxon>
        <taxon>Craniata</taxon>
        <taxon>Vertebrata</taxon>
        <taxon>Euteleostomi</taxon>
        <taxon>Actinopterygii</taxon>
        <taxon>Neopterygii</taxon>
        <taxon>Teleostei</taxon>
        <taxon>Notacanthiformes</taxon>
        <taxon>Halosauridae</taxon>
        <taxon>Aldrovandia</taxon>
    </lineage>
</organism>
<gene>
    <name evidence="2" type="ORF">AAFF_G00213610</name>
</gene>
<dbReference type="EMBL" id="JAINUG010000283">
    <property type="protein sequence ID" value="KAJ8383898.1"/>
    <property type="molecule type" value="Genomic_DNA"/>
</dbReference>
<name>A0AAD7RGT3_9TELE</name>